<comment type="caution">
    <text evidence="2">The sequence shown here is derived from an EMBL/GenBank/DDBJ whole genome shotgun (WGS) entry which is preliminary data.</text>
</comment>
<evidence type="ECO:0000313" key="3">
    <source>
        <dbReference type="Proteomes" id="UP000701853"/>
    </source>
</evidence>
<dbReference type="Proteomes" id="UP000701853">
    <property type="component" value="Chromosome 1"/>
</dbReference>
<sequence>MNSQNQVESTLKEILEVVKPLHEDWVTRFKSSDWKWKYSCLGEKLPIVILRAELDHLASPAVLKQFDDILSARFKALSLLSITYQLLDHHVCQSVLDSLAVELKVSKDFSKLYAGIAILWLHLSLNQPSVVYCFFFFSDLFPLINER</sequence>
<keyword evidence="1" id="KW-0812">Transmembrane</keyword>
<evidence type="ECO:0000256" key="1">
    <source>
        <dbReference type="SAM" id="Phobius"/>
    </source>
</evidence>
<feature type="transmembrane region" description="Helical" evidence="1">
    <location>
        <begin position="112"/>
        <end position="137"/>
    </location>
</feature>
<protein>
    <submittedName>
        <fullName evidence="2">Uncharacterized protein</fullName>
    </submittedName>
</protein>
<name>A0A8J5ZHE5_9ROSI</name>
<dbReference type="AlphaFoldDB" id="A0A8J5ZHE5"/>
<dbReference type="OrthoDB" id="946916at2759"/>
<keyword evidence="1" id="KW-0472">Membrane</keyword>
<keyword evidence="3" id="KW-1185">Reference proteome</keyword>
<evidence type="ECO:0000313" key="2">
    <source>
        <dbReference type="EMBL" id="KAG8501960.1"/>
    </source>
</evidence>
<accession>A0A8J5ZHE5</accession>
<keyword evidence="1" id="KW-1133">Transmembrane helix</keyword>
<proteinExistence type="predicted"/>
<gene>
    <name evidence="2" type="ORF">CXB51_002167</name>
</gene>
<reference evidence="2 3" key="1">
    <citation type="journal article" date="2021" name="bioRxiv">
        <title>The Gossypium anomalum genome as a resource for cotton improvement and evolutionary analysis of hybrid incompatibility.</title>
        <authorList>
            <person name="Grover C.E."/>
            <person name="Yuan D."/>
            <person name="Arick M.A."/>
            <person name="Miller E.R."/>
            <person name="Hu G."/>
            <person name="Peterson D.G."/>
            <person name="Wendel J.F."/>
            <person name="Udall J.A."/>
        </authorList>
    </citation>
    <scope>NUCLEOTIDE SEQUENCE [LARGE SCALE GENOMIC DNA]</scope>
    <source>
        <strain evidence="2">JFW-Udall</strain>
        <tissue evidence="2">Leaf</tissue>
    </source>
</reference>
<dbReference type="EMBL" id="JAHUZN010000001">
    <property type="protein sequence ID" value="KAG8501960.1"/>
    <property type="molecule type" value="Genomic_DNA"/>
</dbReference>
<organism evidence="2 3">
    <name type="scientific">Gossypium anomalum</name>
    <dbReference type="NCBI Taxonomy" id="47600"/>
    <lineage>
        <taxon>Eukaryota</taxon>
        <taxon>Viridiplantae</taxon>
        <taxon>Streptophyta</taxon>
        <taxon>Embryophyta</taxon>
        <taxon>Tracheophyta</taxon>
        <taxon>Spermatophyta</taxon>
        <taxon>Magnoliopsida</taxon>
        <taxon>eudicotyledons</taxon>
        <taxon>Gunneridae</taxon>
        <taxon>Pentapetalae</taxon>
        <taxon>rosids</taxon>
        <taxon>malvids</taxon>
        <taxon>Malvales</taxon>
        <taxon>Malvaceae</taxon>
        <taxon>Malvoideae</taxon>
        <taxon>Gossypium</taxon>
    </lineage>
</organism>